<keyword evidence="4" id="KW-0812">Transmembrane</keyword>
<evidence type="ECO:0000256" key="2">
    <source>
        <dbReference type="ARBA" id="ARBA00022777"/>
    </source>
</evidence>
<dbReference type="EMBL" id="BAAANY010000043">
    <property type="protein sequence ID" value="GAA1719895.1"/>
    <property type="molecule type" value="Genomic_DNA"/>
</dbReference>
<dbReference type="Pfam" id="PF07730">
    <property type="entry name" value="HisKA_3"/>
    <property type="match status" value="1"/>
</dbReference>
<protein>
    <recommendedName>
        <fullName evidence="5">Signal transduction histidine kinase subgroup 3 dimerisation and phosphoacceptor domain-containing protein</fullName>
    </recommendedName>
</protein>
<dbReference type="InterPro" id="IPR011712">
    <property type="entry name" value="Sig_transdc_His_kin_sub3_dim/P"/>
</dbReference>
<dbReference type="Gene3D" id="3.30.565.10">
    <property type="entry name" value="Histidine kinase-like ATPase, C-terminal domain"/>
    <property type="match status" value="1"/>
</dbReference>
<dbReference type="InterPro" id="IPR036890">
    <property type="entry name" value="HATPase_C_sf"/>
</dbReference>
<feature type="domain" description="Signal transduction histidine kinase subgroup 3 dimerisation and phosphoacceptor" evidence="5">
    <location>
        <begin position="457"/>
        <end position="502"/>
    </location>
</feature>
<feature type="transmembrane region" description="Helical" evidence="4">
    <location>
        <begin position="148"/>
        <end position="166"/>
    </location>
</feature>
<keyword evidence="7" id="KW-1185">Reference proteome</keyword>
<dbReference type="Gene3D" id="1.20.5.1930">
    <property type="match status" value="1"/>
</dbReference>
<evidence type="ECO:0000313" key="7">
    <source>
        <dbReference type="Proteomes" id="UP001500618"/>
    </source>
</evidence>
<dbReference type="PANTHER" id="PTHR24421:SF63">
    <property type="entry name" value="SENSOR HISTIDINE KINASE DESK"/>
    <property type="match status" value="1"/>
</dbReference>
<dbReference type="PANTHER" id="PTHR24421">
    <property type="entry name" value="NITRATE/NITRITE SENSOR PROTEIN NARX-RELATED"/>
    <property type="match status" value="1"/>
</dbReference>
<feature type="transmembrane region" description="Helical" evidence="4">
    <location>
        <begin position="122"/>
        <end position="142"/>
    </location>
</feature>
<proteinExistence type="predicted"/>
<keyword evidence="4" id="KW-0472">Membrane</keyword>
<evidence type="ECO:0000256" key="4">
    <source>
        <dbReference type="SAM" id="Phobius"/>
    </source>
</evidence>
<feature type="transmembrane region" description="Helical" evidence="4">
    <location>
        <begin position="303"/>
        <end position="324"/>
    </location>
</feature>
<keyword evidence="1" id="KW-0808">Transferase</keyword>
<keyword evidence="2" id="KW-0418">Kinase</keyword>
<evidence type="ECO:0000313" key="6">
    <source>
        <dbReference type="EMBL" id="GAA1719895.1"/>
    </source>
</evidence>
<dbReference type="Proteomes" id="UP001500618">
    <property type="component" value="Unassembled WGS sequence"/>
</dbReference>
<dbReference type="SUPFAM" id="SSF55874">
    <property type="entry name" value="ATPase domain of HSP90 chaperone/DNA topoisomerase II/histidine kinase"/>
    <property type="match status" value="1"/>
</dbReference>
<feature type="transmembrane region" description="Helical" evidence="4">
    <location>
        <begin position="76"/>
        <end position="93"/>
    </location>
</feature>
<comment type="caution">
    <text evidence="6">The sequence shown here is derived from an EMBL/GenBank/DDBJ whole genome shotgun (WGS) entry which is preliminary data.</text>
</comment>
<keyword evidence="3" id="KW-0902">Two-component regulatory system</keyword>
<dbReference type="RefSeq" id="WP_344315223.1">
    <property type="nucleotide sequence ID" value="NZ_BAAANY010000043.1"/>
</dbReference>
<feature type="transmembrane region" description="Helical" evidence="4">
    <location>
        <begin position="411"/>
        <end position="432"/>
    </location>
</feature>
<evidence type="ECO:0000256" key="1">
    <source>
        <dbReference type="ARBA" id="ARBA00022679"/>
    </source>
</evidence>
<feature type="transmembrane region" description="Helical" evidence="4">
    <location>
        <begin position="344"/>
        <end position="368"/>
    </location>
</feature>
<evidence type="ECO:0000259" key="5">
    <source>
        <dbReference type="Pfam" id="PF07730"/>
    </source>
</evidence>
<feature type="transmembrane region" description="Helical" evidence="4">
    <location>
        <begin position="46"/>
        <end position="64"/>
    </location>
</feature>
<evidence type="ECO:0000256" key="3">
    <source>
        <dbReference type="ARBA" id="ARBA00023012"/>
    </source>
</evidence>
<keyword evidence="4" id="KW-1133">Transmembrane helix</keyword>
<sequence length="654" mass="69015">MDGPVRSGEHNPGSDVRPTGLRARSIVMVVLGCGAVAQVADANPHPSYAYVPFVLVLYLLPFWYASGRRREVWTRYAWGLLLLQAVVTYLPFAIFGHNWVGGASALLGGLVLLVVPGGRGWLFFAGLAALDISCWLLVGLPYEPAVNAVGWLLISFTFHGLTLYSLTRLADLVDRLDATRTALAEATVTRLRLAATERVSTVIVQRLNELTVLAEKAVRAGSADDARHHLAAAGHVARQASADARRLVVALPETQGSIPERSTVSAGVSPALTRAVNTAVTVCFAGTFLLNVVFPGEVPHHSWGVVAMAVVVAAAVIALQWRHVWFSVVAAQPLPRPLGWPWTLAAQAALCLVLYPAAGAGSIGLLAFPCASGLLLIRHWTRWLGFAAIVVGVPILTLLNPADLLSWGHIVSWSIYAAATEASACLLIYGLAQFTRASALLEDVRRELADGAAAGEHLRLARDTHDTLGLGLSTVALKTDLAAALLDRDPARARHEIAQLMYVAGGVRRDALAVTTGQIHLNLERELDGAVHTLRAAGITTTIDRQNCTLAPPACAAFAAVTREAVTNVLRHSQATTCTITLTAGNGGRTLAITNDGSGDLRASGQGLTNMTQRIEALGGAVRTYAKDGEFTVTAVVPQLATSYSPSAPAAVGA</sequence>
<accession>A0ABP4V8F9</accession>
<gene>
    <name evidence="6" type="ORF">GCM10009765_80290</name>
</gene>
<feature type="transmembrane region" description="Helical" evidence="4">
    <location>
        <begin position="21"/>
        <end position="40"/>
    </location>
</feature>
<dbReference type="CDD" id="cd16917">
    <property type="entry name" value="HATPase_UhpB-NarQ-NarX-like"/>
    <property type="match status" value="1"/>
</dbReference>
<organism evidence="6 7">
    <name type="scientific">Fodinicola feengrottensis</name>
    <dbReference type="NCBI Taxonomy" id="435914"/>
    <lineage>
        <taxon>Bacteria</taxon>
        <taxon>Bacillati</taxon>
        <taxon>Actinomycetota</taxon>
        <taxon>Actinomycetes</taxon>
        <taxon>Mycobacteriales</taxon>
        <taxon>Fodinicola</taxon>
    </lineage>
</organism>
<feature type="transmembrane region" description="Helical" evidence="4">
    <location>
        <begin position="380"/>
        <end position="399"/>
    </location>
</feature>
<dbReference type="InterPro" id="IPR050482">
    <property type="entry name" value="Sensor_HK_TwoCompSys"/>
</dbReference>
<name>A0ABP4V8F9_9ACTN</name>
<reference evidence="7" key="1">
    <citation type="journal article" date="2019" name="Int. J. Syst. Evol. Microbiol.">
        <title>The Global Catalogue of Microorganisms (GCM) 10K type strain sequencing project: providing services to taxonomists for standard genome sequencing and annotation.</title>
        <authorList>
            <consortium name="The Broad Institute Genomics Platform"/>
            <consortium name="The Broad Institute Genome Sequencing Center for Infectious Disease"/>
            <person name="Wu L."/>
            <person name="Ma J."/>
        </authorList>
    </citation>
    <scope>NUCLEOTIDE SEQUENCE [LARGE SCALE GENOMIC DNA]</scope>
    <source>
        <strain evidence="7">JCM 14718</strain>
    </source>
</reference>